<dbReference type="Gene3D" id="2.40.70.10">
    <property type="entry name" value="Acid Proteases"/>
    <property type="match status" value="1"/>
</dbReference>
<reference evidence="1 2" key="1">
    <citation type="journal article" date="2018" name="Sci. Data">
        <title>The draft genome sequence of cork oak.</title>
        <authorList>
            <person name="Ramos A.M."/>
            <person name="Usie A."/>
            <person name="Barbosa P."/>
            <person name="Barros P.M."/>
            <person name="Capote T."/>
            <person name="Chaves I."/>
            <person name="Simoes F."/>
            <person name="Abreu I."/>
            <person name="Carrasquinho I."/>
            <person name="Faro C."/>
            <person name="Guimaraes J.B."/>
            <person name="Mendonca D."/>
            <person name="Nobrega F."/>
            <person name="Rodrigues L."/>
            <person name="Saibo N.J.M."/>
            <person name="Varela M.C."/>
            <person name="Egas C."/>
            <person name="Matos J."/>
            <person name="Miguel C.M."/>
            <person name="Oliveira M.M."/>
            <person name="Ricardo C.P."/>
            <person name="Goncalves S."/>
        </authorList>
    </citation>
    <scope>NUCLEOTIDE SEQUENCE [LARGE SCALE GENOMIC DNA]</scope>
    <source>
        <strain evidence="2">cv. HL8</strain>
    </source>
</reference>
<proteinExistence type="predicted"/>
<evidence type="ECO:0000313" key="1">
    <source>
        <dbReference type="EMBL" id="KAK7828320.1"/>
    </source>
</evidence>
<protein>
    <submittedName>
        <fullName evidence="1">Protein aspartic protease in guard cell 2</fullName>
    </submittedName>
</protein>
<dbReference type="GO" id="GO:0006508">
    <property type="term" value="P:proteolysis"/>
    <property type="evidence" value="ECO:0007669"/>
    <property type="project" value="UniProtKB-KW"/>
</dbReference>
<keyword evidence="1" id="KW-0645">Protease</keyword>
<dbReference type="GO" id="GO:0004190">
    <property type="term" value="F:aspartic-type endopeptidase activity"/>
    <property type="evidence" value="ECO:0007669"/>
    <property type="project" value="InterPro"/>
</dbReference>
<accession>A0AAW0JN85</accession>
<organism evidence="1 2">
    <name type="scientific">Quercus suber</name>
    <name type="common">Cork oak</name>
    <dbReference type="NCBI Taxonomy" id="58331"/>
    <lineage>
        <taxon>Eukaryota</taxon>
        <taxon>Viridiplantae</taxon>
        <taxon>Streptophyta</taxon>
        <taxon>Embryophyta</taxon>
        <taxon>Tracheophyta</taxon>
        <taxon>Spermatophyta</taxon>
        <taxon>Magnoliopsida</taxon>
        <taxon>eudicotyledons</taxon>
        <taxon>Gunneridae</taxon>
        <taxon>Pentapetalae</taxon>
        <taxon>rosids</taxon>
        <taxon>fabids</taxon>
        <taxon>Fagales</taxon>
        <taxon>Fagaceae</taxon>
        <taxon>Quercus</taxon>
    </lineage>
</organism>
<sequence>MKRDARRVANLIHQLDEDGVYYPGMERFKEDISSDLGSREYFTPVGLGTPPTLQYLVINIGSDVGAGLVCVSTSGTFGSLVLGREGIPTCAAWASLLSNKQAPSFYYIELVGLGAESIRLPISEDVFQISKSGHGGVIMDMGTKTSHVGIHSRSSTYEPNVPLVETQTNPIDERKSWKLEVVHRDRIHPSSFQQHMKRDAKMVANHIHQLDEDGVYYPEVKRFKEDVGSELESGEYFIQVGLGTLPTPQYLAIDIGSDIVDSAQPMSLPMSIAKY</sequence>
<dbReference type="InterPro" id="IPR001461">
    <property type="entry name" value="Aspartic_peptidase_A1"/>
</dbReference>
<dbReference type="Proteomes" id="UP000237347">
    <property type="component" value="Unassembled WGS sequence"/>
</dbReference>
<evidence type="ECO:0000313" key="2">
    <source>
        <dbReference type="Proteomes" id="UP000237347"/>
    </source>
</evidence>
<keyword evidence="1" id="KW-0378">Hydrolase</keyword>
<dbReference type="InterPro" id="IPR021109">
    <property type="entry name" value="Peptidase_aspartic_dom_sf"/>
</dbReference>
<name>A0AAW0JN85_QUESU</name>
<keyword evidence="2" id="KW-1185">Reference proteome</keyword>
<dbReference type="PANTHER" id="PTHR13683">
    <property type="entry name" value="ASPARTYL PROTEASES"/>
    <property type="match status" value="1"/>
</dbReference>
<dbReference type="EMBL" id="PKMF04000506">
    <property type="protein sequence ID" value="KAK7828320.1"/>
    <property type="molecule type" value="Genomic_DNA"/>
</dbReference>
<dbReference type="AlphaFoldDB" id="A0AAW0JN85"/>
<comment type="caution">
    <text evidence="1">The sequence shown here is derived from an EMBL/GenBank/DDBJ whole genome shotgun (WGS) entry which is preliminary data.</text>
</comment>
<dbReference type="PANTHER" id="PTHR13683:SF265">
    <property type="entry name" value="PROTEIN ASPARTIC PROTEASE IN GUARD CELL 2"/>
    <property type="match status" value="1"/>
</dbReference>
<gene>
    <name evidence="1" type="primary">ASPG2_4</name>
    <name evidence="1" type="ORF">CFP56_030386</name>
</gene>